<dbReference type="HOGENOM" id="CLU_1394374_0_0_7"/>
<dbReference type="STRING" id="96561.Dole_1033"/>
<evidence type="ECO:0000256" key="1">
    <source>
        <dbReference type="SAM" id="Phobius"/>
    </source>
</evidence>
<evidence type="ECO:0000313" key="3">
    <source>
        <dbReference type="Proteomes" id="UP000008561"/>
    </source>
</evidence>
<dbReference type="KEGG" id="dol:Dole_1033"/>
<keyword evidence="1" id="KW-0812">Transmembrane</keyword>
<gene>
    <name evidence="2" type="ordered locus">Dole_1033</name>
</gene>
<dbReference type="InterPro" id="IPR045584">
    <property type="entry name" value="Pilin-like"/>
</dbReference>
<accession>A8ZWY7</accession>
<keyword evidence="1" id="KW-0472">Membrane</keyword>
<evidence type="ECO:0008006" key="4">
    <source>
        <dbReference type="Google" id="ProtNLM"/>
    </source>
</evidence>
<dbReference type="NCBIfam" id="TIGR02532">
    <property type="entry name" value="IV_pilin_GFxxxE"/>
    <property type="match status" value="1"/>
</dbReference>
<dbReference type="EMBL" id="CP000859">
    <property type="protein sequence ID" value="ABW66843.1"/>
    <property type="molecule type" value="Genomic_DNA"/>
</dbReference>
<feature type="transmembrane region" description="Helical" evidence="1">
    <location>
        <begin position="20"/>
        <end position="41"/>
    </location>
</feature>
<dbReference type="Pfam" id="PF07963">
    <property type="entry name" value="N_methyl"/>
    <property type="match status" value="1"/>
</dbReference>
<proteinExistence type="predicted"/>
<name>A8ZWY7_DESOH</name>
<dbReference type="InterPro" id="IPR012902">
    <property type="entry name" value="N_methyl_site"/>
</dbReference>
<keyword evidence="3" id="KW-1185">Reference proteome</keyword>
<sequence length="195" mass="21203">MEAALLSPSTHNSPARHPDGFTLIELIVVLALLVIVLSVTFPRVSNIGFSDSRNKTARWIITTTRVLKSKAVMDRHPYVLQVDTSRQTLTALPGATSGNLPAQMAALAGQTPEADVPGPETTGTRRLALSDDLTVEHVIFAGSDTAQTGVVDIVFHAGGYSDWAVIHMRDRGRRISFIIEPFINRVRMVDGYAEL</sequence>
<dbReference type="SUPFAM" id="SSF54523">
    <property type="entry name" value="Pili subunits"/>
    <property type="match status" value="1"/>
</dbReference>
<keyword evidence="1" id="KW-1133">Transmembrane helix</keyword>
<dbReference type="RefSeq" id="WP_012174461.1">
    <property type="nucleotide sequence ID" value="NC_009943.1"/>
</dbReference>
<organism evidence="2 3">
    <name type="scientific">Desulfosudis oleivorans (strain DSM 6200 / JCM 39069 / Hxd3)</name>
    <name type="common">Desulfococcus oleovorans</name>
    <dbReference type="NCBI Taxonomy" id="96561"/>
    <lineage>
        <taxon>Bacteria</taxon>
        <taxon>Pseudomonadati</taxon>
        <taxon>Thermodesulfobacteriota</taxon>
        <taxon>Desulfobacteria</taxon>
        <taxon>Desulfobacterales</taxon>
        <taxon>Desulfosudaceae</taxon>
        <taxon>Desulfosudis</taxon>
    </lineage>
</organism>
<dbReference type="AlphaFoldDB" id="A8ZWY7"/>
<protein>
    <recommendedName>
        <fullName evidence="4">Prepilin-type N-terminal cleavage/methylation domain-containing protein</fullName>
    </recommendedName>
</protein>
<dbReference type="Gene3D" id="3.30.700.10">
    <property type="entry name" value="Glycoprotein, Type 4 Pilin"/>
    <property type="match status" value="1"/>
</dbReference>
<dbReference type="Proteomes" id="UP000008561">
    <property type="component" value="Chromosome"/>
</dbReference>
<evidence type="ECO:0000313" key="2">
    <source>
        <dbReference type="EMBL" id="ABW66843.1"/>
    </source>
</evidence>
<dbReference type="eggNOG" id="COG4970">
    <property type="taxonomic scope" value="Bacteria"/>
</dbReference>
<reference evidence="2 3" key="1">
    <citation type="submission" date="2007-10" db="EMBL/GenBank/DDBJ databases">
        <title>Complete sequence of Desulfococcus oleovorans Hxd3.</title>
        <authorList>
            <consortium name="US DOE Joint Genome Institute"/>
            <person name="Copeland A."/>
            <person name="Lucas S."/>
            <person name="Lapidus A."/>
            <person name="Barry K."/>
            <person name="Glavina del Rio T."/>
            <person name="Dalin E."/>
            <person name="Tice H."/>
            <person name="Pitluck S."/>
            <person name="Kiss H."/>
            <person name="Brettin T."/>
            <person name="Bruce D."/>
            <person name="Detter J.C."/>
            <person name="Han C."/>
            <person name="Schmutz J."/>
            <person name="Larimer F."/>
            <person name="Land M."/>
            <person name="Hauser L."/>
            <person name="Kyrpides N."/>
            <person name="Kim E."/>
            <person name="Wawrik B."/>
            <person name="Richardson P."/>
        </authorList>
    </citation>
    <scope>NUCLEOTIDE SEQUENCE [LARGE SCALE GENOMIC DNA]</scope>
    <source>
        <strain evidence="3">DSM 6200 / JCM 39069 / Hxd3</strain>
    </source>
</reference>